<gene>
    <name evidence="5" type="ORF">ACFSUT_09455</name>
</gene>
<name>A0ABW5HUD0_9PSEU</name>
<organism evidence="5 6">
    <name type="scientific">Amycolatopsis albidoflavus</name>
    <dbReference type="NCBI Taxonomy" id="102226"/>
    <lineage>
        <taxon>Bacteria</taxon>
        <taxon>Bacillati</taxon>
        <taxon>Actinomycetota</taxon>
        <taxon>Actinomycetes</taxon>
        <taxon>Pseudonocardiales</taxon>
        <taxon>Pseudonocardiaceae</taxon>
        <taxon>Amycolatopsis</taxon>
    </lineage>
</organism>
<evidence type="ECO:0000256" key="1">
    <source>
        <dbReference type="ARBA" id="ARBA00023015"/>
    </source>
</evidence>
<evidence type="ECO:0000256" key="3">
    <source>
        <dbReference type="ARBA" id="ARBA00023163"/>
    </source>
</evidence>
<dbReference type="InterPro" id="IPR036388">
    <property type="entry name" value="WH-like_DNA-bd_sf"/>
</dbReference>
<evidence type="ECO:0000313" key="6">
    <source>
        <dbReference type="Proteomes" id="UP001597542"/>
    </source>
</evidence>
<evidence type="ECO:0000256" key="2">
    <source>
        <dbReference type="ARBA" id="ARBA00023125"/>
    </source>
</evidence>
<dbReference type="EMBL" id="JBHUKQ010000009">
    <property type="protein sequence ID" value="MFD2480496.1"/>
    <property type="molecule type" value="Genomic_DNA"/>
</dbReference>
<dbReference type="PROSITE" id="PS50995">
    <property type="entry name" value="HTH_MARR_2"/>
    <property type="match status" value="1"/>
</dbReference>
<dbReference type="SUPFAM" id="SSF46785">
    <property type="entry name" value="Winged helix' DNA-binding domain"/>
    <property type="match status" value="1"/>
</dbReference>
<feature type="domain" description="HTH marR-type" evidence="4">
    <location>
        <begin position="7"/>
        <end position="139"/>
    </location>
</feature>
<dbReference type="InterPro" id="IPR000835">
    <property type="entry name" value="HTH_MarR-typ"/>
</dbReference>
<protein>
    <submittedName>
        <fullName evidence="5">MarR family winged helix-turn-helix transcriptional regulator</fullName>
    </submittedName>
</protein>
<dbReference type="PANTHER" id="PTHR42756:SF1">
    <property type="entry name" value="TRANSCRIPTIONAL REPRESSOR OF EMRAB OPERON"/>
    <property type="match status" value="1"/>
</dbReference>
<evidence type="ECO:0000259" key="4">
    <source>
        <dbReference type="PROSITE" id="PS50995"/>
    </source>
</evidence>
<dbReference type="Pfam" id="PF12802">
    <property type="entry name" value="MarR_2"/>
    <property type="match status" value="1"/>
</dbReference>
<dbReference type="Proteomes" id="UP001597542">
    <property type="component" value="Unassembled WGS sequence"/>
</dbReference>
<keyword evidence="3" id="KW-0804">Transcription</keyword>
<reference evidence="6" key="1">
    <citation type="journal article" date="2019" name="Int. J. Syst. Evol. Microbiol.">
        <title>The Global Catalogue of Microorganisms (GCM) 10K type strain sequencing project: providing services to taxonomists for standard genome sequencing and annotation.</title>
        <authorList>
            <consortium name="The Broad Institute Genomics Platform"/>
            <consortium name="The Broad Institute Genome Sequencing Center for Infectious Disease"/>
            <person name="Wu L."/>
            <person name="Ma J."/>
        </authorList>
    </citation>
    <scope>NUCLEOTIDE SEQUENCE [LARGE SCALE GENOMIC DNA]</scope>
    <source>
        <strain evidence="6">CGMCC 4.7638</strain>
    </source>
</reference>
<dbReference type="RefSeq" id="WP_344285413.1">
    <property type="nucleotide sequence ID" value="NZ_BAAAHV010000023.1"/>
</dbReference>
<dbReference type="InterPro" id="IPR036390">
    <property type="entry name" value="WH_DNA-bd_sf"/>
</dbReference>
<keyword evidence="1" id="KW-0805">Transcription regulation</keyword>
<dbReference type="Gene3D" id="1.10.10.10">
    <property type="entry name" value="Winged helix-like DNA-binding domain superfamily/Winged helix DNA-binding domain"/>
    <property type="match status" value="1"/>
</dbReference>
<dbReference type="PANTHER" id="PTHR42756">
    <property type="entry name" value="TRANSCRIPTIONAL REGULATOR, MARR"/>
    <property type="match status" value="1"/>
</dbReference>
<proteinExistence type="predicted"/>
<comment type="caution">
    <text evidence="5">The sequence shown here is derived from an EMBL/GenBank/DDBJ whole genome shotgun (WGS) entry which is preliminary data.</text>
</comment>
<dbReference type="SMART" id="SM00347">
    <property type="entry name" value="HTH_MARR"/>
    <property type="match status" value="1"/>
</dbReference>
<evidence type="ECO:0000313" key="5">
    <source>
        <dbReference type="EMBL" id="MFD2480496.1"/>
    </source>
</evidence>
<keyword evidence="6" id="KW-1185">Reference proteome</keyword>
<accession>A0ABW5HUD0</accession>
<sequence length="146" mass="15883">MSQDATTRRPGYLVKRVQQAFRQASDERLRPIGLSMSQYAVLAALAANPGASSAELARRCFVTRQSLRDVLAGLKTAGLVAVAEEASTGRARPVRLTATGESRLKEAERVVAEVEERMLAGMPESERRRLAELLSVCAENLAAEDR</sequence>
<keyword evidence="2" id="KW-0238">DNA-binding</keyword>